<feature type="domain" description="DUF7069" evidence="2">
    <location>
        <begin position="247"/>
        <end position="314"/>
    </location>
</feature>
<keyword evidence="5" id="KW-1185">Reference proteome</keyword>
<dbReference type="EMBL" id="ABDG02000026">
    <property type="protein sequence ID" value="EHK42555.1"/>
    <property type="molecule type" value="Genomic_DNA"/>
</dbReference>
<dbReference type="InterPro" id="IPR055497">
    <property type="entry name" value="DUF7069"/>
</dbReference>
<evidence type="ECO:0000313" key="4">
    <source>
        <dbReference type="EMBL" id="EHK42555.1"/>
    </source>
</evidence>
<dbReference type="AlphaFoldDB" id="G9P1Q6"/>
<dbReference type="Pfam" id="PF24883">
    <property type="entry name" value="NPHP3_N"/>
    <property type="match status" value="1"/>
</dbReference>
<feature type="non-terminal residue" evidence="4">
    <location>
        <position position="502"/>
    </location>
</feature>
<dbReference type="STRING" id="452589.G9P1Q6"/>
<feature type="non-terminal residue" evidence="4">
    <location>
        <position position="1"/>
    </location>
</feature>
<feature type="domain" description="Nephrocystin 3-like N-terminal" evidence="3">
    <location>
        <begin position="53"/>
        <end position="217"/>
    </location>
</feature>
<dbReference type="OMA" id="SCCGLFI"/>
<dbReference type="PANTHER" id="PTHR10039:SF14">
    <property type="entry name" value="NACHT DOMAIN-CONTAINING PROTEIN"/>
    <property type="match status" value="1"/>
</dbReference>
<dbReference type="InterPro" id="IPR027417">
    <property type="entry name" value="P-loop_NTPase"/>
</dbReference>
<dbReference type="HOGENOM" id="CLU_000288_34_7_1"/>
<dbReference type="eggNOG" id="KOG4177">
    <property type="taxonomic scope" value="Eukaryota"/>
</dbReference>
<organism evidence="4 5">
    <name type="scientific">Hypocrea atroviridis (strain ATCC 20476 / IMI 206040)</name>
    <name type="common">Trichoderma atroviride</name>
    <dbReference type="NCBI Taxonomy" id="452589"/>
    <lineage>
        <taxon>Eukaryota</taxon>
        <taxon>Fungi</taxon>
        <taxon>Dikarya</taxon>
        <taxon>Ascomycota</taxon>
        <taxon>Pezizomycotina</taxon>
        <taxon>Sordariomycetes</taxon>
        <taxon>Hypocreomycetidae</taxon>
        <taxon>Hypocreales</taxon>
        <taxon>Hypocreaceae</taxon>
        <taxon>Trichoderma</taxon>
    </lineage>
</organism>
<accession>G9P1Q6</accession>
<dbReference type="Pfam" id="PF23239">
    <property type="entry name" value="DUF7069"/>
    <property type="match status" value="1"/>
</dbReference>
<sequence length="502" mass="58423">KSLQAQEGLAQKKLSEKEQKERQKCHQLFRLISSDKDTTYEWYKDRVENRVEDTCMWFLSHDHFKRWLEQDSGPLLVTADPGCGKSVLAKYLIDHILPQSATTVCYFFFKDQDHNTMRQALCALLHQLFSKRSSLIEHAIKEYHSDGKGLINNTRLLWKILHNAINDLRNTESIVIVLDALDECAESEFDDLVWNIKEQFSDNQMGHSRLKYLLTCRPYEQIVSNFRSLLSTFPYIRIPGEEESDAISREVDLVITHQVDLLAKDKQLSVQIKNELKTRLQQATNRTYLWIYLIFDYLKKTNFIKTQKAITAIIMTLPGTINEAYNQILSKSKDDFITRKALKMNVAVNIDFKSSRYLDLEDDKDFETRLRSCCGLFISIYHGKIYFLHQTAREFLIDTVLSTATSTTLLWHHSITMRSSHAILAEICVLYLNLFNNDVDLSPDTEMNGGHLPFYHESFLHYSVEFWNTHFHEAKIVDAGDAIIPFALRICEPLSESYSTWS</sequence>
<evidence type="ECO:0000313" key="5">
    <source>
        <dbReference type="Proteomes" id="UP000005426"/>
    </source>
</evidence>
<keyword evidence="1" id="KW-0677">Repeat</keyword>
<dbReference type="Proteomes" id="UP000005426">
    <property type="component" value="Unassembled WGS sequence"/>
</dbReference>
<dbReference type="OrthoDB" id="163438at2759"/>
<dbReference type="InterPro" id="IPR056884">
    <property type="entry name" value="NPHP3-like_N"/>
</dbReference>
<name>G9P1Q6_HYPAI</name>
<reference evidence="4 5" key="1">
    <citation type="journal article" date="2011" name="Genome Biol.">
        <title>Comparative genome sequence analysis underscores mycoparasitism as the ancestral life style of Trichoderma.</title>
        <authorList>
            <person name="Kubicek C.P."/>
            <person name="Herrera-Estrella A."/>
            <person name="Seidl-Seiboth V."/>
            <person name="Martinez D.A."/>
            <person name="Druzhinina I.S."/>
            <person name="Thon M."/>
            <person name="Zeilinger S."/>
            <person name="Casas-Flores S."/>
            <person name="Horwitz B.A."/>
            <person name="Mukherjee P.K."/>
            <person name="Mukherjee M."/>
            <person name="Kredics L."/>
            <person name="Alcaraz L.D."/>
            <person name="Aerts A."/>
            <person name="Antal Z."/>
            <person name="Atanasova L."/>
            <person name="Cervantes-Badillo M.G."/>
            <person name="Challacombe J."/>
            <person name="Chertkov O."/>
            <person name="McCluskey K."/>
            <person name="Coulpier F."/>
            <person name="Deshpande N."/>
            <person name="von Doehren H."/>
            <person name="Ebbole D.J."/>
            <person name="Esquivel-Naranjo E.U."/>
            <person name="Fekete E."/>
            <person name="Flipphi M."/>
            <person name="Glaser F."/>
            <person name="Gomez-Rodriguez E.Y."/>
            <person name="Gruber S."/>
            <person name="Han C."/>
            <person name="Henrissat B."/>
            <person name="Hermosa R."/>
            <person name="Hernandez-Onate M."/>
            <person name="Karaffa L."/>
            <person name="Kosti I."/>
            <person name="Le Crom S."/>
            <person name="Lindquist E."/>
            <person name="Lucas S."/>
            <person name="Luebeck M."/>
            <person name="Luebeck P.S."/>
            <person name="Margeot A."/>
            <person name="Metz B."/>
            <person name="Misra M."/>
            <person name="Nevalainen H."/>
            <person name="Omann M."/>
            <person name="Packer N."/>
            <person name="Perrone G."/>
            <person name="Uresti-Rivera E.E."/>
            <person name="Salamov A."/>
            <person name="Schmoll M."/>
            <person name="Seiboth B."/>
            <person name="Shapiro H."/>
            <person name="Sukno S."/>
            <person name="Tamayo-Ramos J.A."/>
            <person name="Tisch D."/>
            <person name="Wiest A."/>
            <person name="Wilkinson H.H."/>
            <person name="Zhang M."/>
            <person name="Coutinho P.M."/>
            <person name="Kenerley C.M."/>
            <person name="Monte E."/>
            <person name="Baker S.E."/>
            <person name="Grigoriev I.V."/>
        </authorList>
    </citation>
    <scope>NUCLEOTIDE SEQUENCE [LARGE SCALE GENOMIC DNA]</scope>
    <source>
        <strain evidence="5">ATCC 20476 / IMI 206040</strain>
    </source>
</reference>
<gene>
    <name evidence="4" type="ORF">TRIATDRAFT_12080</name>
</gene>
<dbReference type="PANTHER" id="PTHR10039">
    <property type="entry name" value="AMELOGENIN"/>
    <property type="match status" value="1"/>
</dbReference>
<evidence type="ECO:0000256" key="1">
    <source>
        <dbReference type="ARBA" id="ARBA00022737"/>
    </source>
</evidence>
<evidence type="ECO:0000259" key="2">
    <source>
        <dbReference type="Pfam" id="PF23239"/>
    </source>
</evidence>
<dbReference type="SUPFAM" id="SSF52540">
    <property type="entry name" value="P-loop containing nucleoside triphosphate hydrolases"/>
    <property type="match status" value="1"/>
</dbReference>
<comment type="caution">
    <text evidence="4">The sequence shown here is derived from an EMBL/GenBank/DDBJ whole genome shotgun (WGS) entry which is preliminary data.</text>
</comment>
<proteinExistence type="predicted"/>
<evidence type="ECO:0000259" key="3">
    <source>
        <dbReference type="Pfam" id="PF24883"/>
    </source>
</evidence>
<protein>
    <submittedName>
        <fullName evidence="4">Uncharacterized protein</fullName>
    </submittedName>
</protein>
<dbReference type="Gene3D" id="3.40.50.300">
    <property type="entry name" value="P-loop containing nucleotide triphosphate hydrolases"/>
    <property type="match status" value="1"/>
</dbReference>